<name>A0A1B8TTT1_9FLAO</name>
<dbReference type="OrthoDB" id="955119at2"/>
<accession>A0A1B8TTT1</accession>
<proteinExistence type="predicted"/>
<dbReference type="RefSeq" id="WP_065319906.1">
    <property type="nucleotide sequence ID" value="NZ_CP017477.1"/>
</dbReference>
<evidence type="ECO:0000256" key="4">
    <source>
        <dbReference type="PROSITE-ProRule" id="PRU00433"/>
    </source>
</evidence>
<evidence type="ECO:0000256" key="1">
    <source>
        <dbReference type="ARBA" id="ARBA00022617"/>
    </source>
</evidence>
<organism evidence="7 8">
    <name type="scientific">Polaribacter vadi</name>
    <dbReference type="NCBI Taxonomy" id="1774273"/>
    <lineage>
        <taxon>Bacteria</taxon>
        <taxon>Pseudomonadati</taxon>
        <taxon>Bacteroidota</taxon>
        <taxon>Flavobacteriia</taxon>
        <taxon>Flavobacteriales</taxon>
        <taxon>Flavobacteriaceae</taxon>
    </lineage>
</organism>
<dbReference type="Proteomes" id="UP000092584">
    <property type="component" value="Unassembled WGS sequence"/>
</dbReference>
<keyword evidence="3 4" id="KW-0408">Iron</keyword>
<evidence type="ECO:0000313" key="8">
    <source>
        <dbReference type="Proteomes" id="UP000092584"/>
    </source>
</evidence>
<dbReference type="GO" id="GO:0046872">
    <property type="term" value="F:metal ion binding"/>
    <property type="evidence" value="ECO:0007669"/>
    <property type="project" value="UniProtKB-KW"/>
</dbReference>
<protein>
    <recommendedName>
        <fullName evidence="6">Cytochrome c domain-containing protein</fullName>
    </recommendedName>
</protein>
<sequence length="144" mass="16748">MSNRNQIVLSFIVVFLIILSISVFYSNSFQEEIGVCGTPDYITYNGKILNENQTEGRKLFKSLCASCHKIDRRLVGPALANENLTFDYFYQYSINEKKLLDSLNIQALETTKSYVSFSYEHTFNQLKKENVKMIYDYVNMAYLD</sequence>
<dbReference type="Pfam" id="PF00034">
    <property type="entry name" value="Cytochrom_C"/>
    <property type="match status" value="1"/>
</dbReference>
<keyword evidence="5" id="KW-1133">Transmembrane helix</keyword>
<dbReference type="InterPro" id="IPR036909">
    <property type="entry name" value="Cyt_c-like_dom_sf"/>
</dbReference>
<evidence type="ECO:0000256" key="5">
    <source>
        <dbReference type="SAM" id="Phobius"/>
    </source>
</evidence>
<reference evidence="8" key="1">
    <citation type="submission" date="2016-02" db="EMBL/GenBank/DDBJ databases">
        <authorList>
            <person name="Shin S.-K."/>
            <person name="Yi H."/>
            <person name="Kim E."/>
        </authorList>
    </citation>
    <scope>NUCLEOTIDE SEQUENCE [LARGE SCALE GENOMIC DNA]</scope>
    <source>
        <strain evidence="8">LPB0003</strain>
    </source>
</reference>
<feature type="domain" description="Cytochrome c" evidence="6">
    <location>
        <begin position="51"/>
        <end position="142"/>
    </location>
</feature>
<keyword evidence="2 4" id="KW-0479">Metal-binding</keyword>
<dbReference type="AlphaFoldDB" id="A0A1B8TTT1"/>
<dbReference type="STRING" id="1774273.LPB03_12370"/>
<keyword evidence="5" id="KW-0472">Membrane</keyword>
<dbReference type="KEGG" id="pob:LPB03_12370"/>
<evidence type="ECO:0000313" key="7">
    <source>
        <dbReference type="EMBL" id="OBY62929.1"/>
    </source>
</evidence>
<feature type="transmembrane region" description="Helical" evidence="5">
    <location>
        <begin position="7"/>
        <end position="25"/>
    </location>
</feature>
<comment type="caution">
    <text evidence="7">The sequence shown here is derived from an EMBL/GenBank/DDBJ whole genome shotgun (WGS) entry which is preliminary data.</text>
</comment>
<evidence type="ECO:0000259" key="6">
    <source>
        <dbReference type="PROSITE" id="PS51007"/>
    </source>
</evidence>
<dbReference type="EMBL" id="LSFM01000023">
    <property type="protein sequence ID" value="OBY62929.1"/>
    <property type="molecule type" value="Genomic_DNA"/>
</dbReference>
<dbReference type="PROSITE" id="PS51007">
    <property type="entry name" value="CYTC"/>
    <property type="match status" value="1"/>
</dbReference>
<keyword evidence="5" id="KW-0812">Transmembrane</keyword>
<dbReference type="GO" id="GO:0009055">
    <property type="term" value="F:electron transfer activity"/>
    <property type="evidence" value="ECO:0007669"/>
    <property type="project" value="InterPro"/>
</dbReference>
<dbReference type="InterPro" id="IPR009056">
    <property type="entry name" value="Cyt_c-like_dom"/>
</dbReference>
<evidence type="ECO:0000256" key="3">
    <source>
        <dbReference type="ARBA" id="ARBA00023004"/>
    </source>
</evidence>
<keyword evidence="8" id="KW-1185">Reference proteome</keyword>
<dbReference type="Gene3D" id="1.10.760.10">
    <property type="entry name" value="Cytochrome c-like domain"/>
    <property type="match status" value="1"/>
</dbReference>
<dbReference type="GO" id="GO:0020037">
    <property type="term" value="F:heme binding"/>
    <property type="evidence" value="ECO:0007669"/>
    <property type="project" value="InterPro"/>
</dbReference>
<gene>
    <name evidence="7" type="ORF">LPB3_12385</name>
</gene>
<keyword evidence="1 4" id="KW-0349">Heme</keyword>
<dbReference type="SUPFAM" id="SSF46626">
    <property type="entry name" value="Cytochrome c"/>
    <property type="match status" value="1"/>
</dbReference>
<evidence type="ECO:0000256" key="2">
    <source>
        <dbReference type="ARBA" id="ARBA00022723"/>
    </source>
</evidence>